<feature type="signal peptide" evidence="1">
    <location>
        <begin position="1"/>
        <end position="19"/>
    </location>
</feature>
<keyword evidence="1" id="KW-0732">Signal</keyword>
<dbReference type="EMBL" id="QXFV01000173">
    <property type="protein sequence ID" value="KAE9047218.1"/>
    <property type="molecule type" value="Genomic_DNA"/>
</dbReference>
<organism evidence="2 3">
    <name type="scientific">Phytophthora rubi</name>
    <dbReference type="NCBI Taxonomy" id="129364"/>
    <lineage>
        <taxon>Eukaryota</taxon>
        <taxon>Sar</taxon>
        <taxon>Stramenopiles</taxon>
        <taxon>Oomycota</taxon>
        <taxon>Peronosporomycetes</taxon>
        <taxon>Peronosporales</taxon>
        <taxon>Peronosporaceae</taxon>
        <taxon>Phytophthora</taxon>
    </lineage>
</organism>
<name>A0A6A3NVA8_9STRA</name>
<reference evidence="2 3" key="1">
    <citation type="submission" date="2018-09" db="EMBL/GenBank/DDBJ databases">
        <title>Genomic investigation of the strawberry pathogen Phytophthora fragariae indicates pathogenicity is determined by transcriptional variation in three key races.</title>
        <authorList>
            <person name="Adams T.M."/>
            <person name="Armitage A.D."/>
            <person name="Sobczyk M.K."/>
            <person name="Bates H.J."/>
            <person name="Dunwell J.M."/>
            <person name="Nellist C.F."/>
            <person name="Harrison R.J."/>
        </authorList>
    </citation>
    <scope>NUCLEOTIDE SEQUENCE [LARGE SCALE GENOMIC DNA]</scope>
    <source>
        <strain evidence="2 3">SCRP249</strain>
    </source>
</reference>
<evidence type="ECO:0000256" key="1">
    <source>
        <dbReference type="SAM" id="SignalP"/>
    </source>
</evidence>
<comment type="caution">
    <text evidence="2">The sequence shown here is derived from an EMBL/GenBank/DDBJ whole genome shotgun (WGS) entry which is preliminary data.</text>
</comment>
<proteinExistence type="predicted"/>
<evidence type="ECO:0000313" key="3">
    <source>
        <dbReference type="Proteomes" id="UP000429607"/>
    </source>
</evidence>
<accession>A0A6A3NVA8</accession>
<dbReference type="AlphaFoldDB" id="A0A6A3NVA8"/>
<feature type="chain" id="PRO_5025644467" description="Secreted protein" evidence="1">
    <location>
        <begin position="20"/>
        <end position="63"/>
    </location>
</feature>
<protein>
    <recommendedName>
        <fullName evidence="4">Secreted protein</fullName>
    </recommendedName>
</protein>
<evidence type="ECO:0000313" key="2">
    <source>
        <dbReference type="EMBL" id="KAE9047218.1"/>
    </source>
</evidence>
<sequence length="63" mass="7228">MYPTPVRMTLFYWLWRAYSTFETCCLTIPFNAATVSTSSVNHQFLVRVALPNAYGGRNRPVPN</sequence>
<dbReference type="Proteomes" id="UP000429607">
    <property type="component" value="Unassembled WGS sequence"/>
</dbReference>
<evidence type="ECO:0008006" key="4">
    <source>
        <dbReference type="Google" id="ProtNLM"/>
    </source>
</evidence>
<gene>
    <name evidence="2" type="ORF">PR001_g4290</name>
</gene>